<dbReference type="RefSeq" id="WP_100900580.1">
    <property type="nucleotide sequence ID" value="NZ_CAWNNC010000001.1"/>
</dbReference>
<gene>
    <name evidence="1" type="ORF">COO91_05618</name>
</gene>
<keyword evidence="2" id="KW-1185">Reference proteome</keyword>
<evidence type="ECO:0000313" key="2">
    <source>
        <dbReference type="Proteomes" id="UP000232003"/>
    </source>
</evidence>
<organism evidence="1 2">
    <name type="scientific">Nostoc flagelliforme CCNUN1</name>
    <dbReference type="NCBI Taxonomy" id="2038116"/>
    <lineage>
        <taxon>Bacteria</taxon>
        <taxon>Bacillati</taxon>
        <taxon>Cyanobacteriota</taxon>
        <taxon>Cyanophyceae</taxon>
        <taxon>Nostocales</taxon>
        <taxon>Nostocaceae</taxon>
        <taxon>Nostoc</taxon>
    </lineage>
</organism>
<protein>
    <submittedName>
        <fullName evidence="1">Uncharacterized protein</fullName>
    </submittedName>
</protein>
<accession>A0A2K8SW88</accession>
<name>A0A2K8SW88_9NOSO</name>
<proteinExistence type="predicted"/>
<dbReference type="EMBL" id="CP024785">
    <property type="protein sequence ID" value="AUB39620.1"/>
    <property type="molecule type" value="Genomic_DNA"/>
</dbReference>
<dbReference type="AlphaFoldDB" id="A0A2K8SW88"/>
<sequence>MLAQVSYFRYKMPVNLDLTNLLEAKNAKETRKILKNLHLVLSSVTVKAEAYNQTVTSASGS</sequence>
<dbReference type="Proteomes" id="UP000232003">
    <property type="component" value="Chromosome"/>
</dbReference>
<dbReference type="KEGG" id="nfl:COO91_05618"/>
<dbReference type="OrthoDB" id="9936907at2"/>
<reference evidence="1 2" key="1">
    <citation type="submission" date="2017-11" db="EMBL/GenBank/DDBJ databases">
        <title>Complete genome of a free-living desiccation-tolerant cyanobacterium and its photosynthetic adaptation to extreme terrestrial habitat.</title>
        <authorList>
            <person name="Shang J."/>
        </authorList>
    </citation>
    <scope>NUCLEOTIDE SEQUENCE [LARGE SCALE GENOMIC DNA]</scope>
    <source>
        <strain evidence="1 2">CCNUN1</strain>
    </source>
</reference>
<evidence type="ECO:0000313" key="1">
    <source>
        <dbReference type="EMBL" id="AUB39620.1"/>
    </source>
</evidence>